<gene>
    <name evidence="2" type="ORF">ALC60_11724</name>
</gene>
<keyword evidence="3" id="KW-1185">Reference proteome</keyword>
<evidence type="ECO:0000313" key="2">
    <source>
        <dbReference type="EMBL" id="KYQ49218.1"/>
    </source>
</evidence>
<feature type="compositionally biased region" description="Polar residues" evidence="1">
    <location>
        <begin position="164"/>
        <end position="175"/>
    </location>
</feature>
<dbReference type="STRING" id="64791.A0A151WN32"/>
<name>A0A151WN32_9HYME</name>
<dbReference type="Proteomes" id="UP000075809">
    <property type="component" value="Unassembled WGS sequence"/>
</dbReference>
<feature type="region of interest" description="Disordered" evidence="1">
    <location>
        <begin position="133"/>
        <end position="175"/>
    </location>
</feature>
<feature type="compositionally biased region" description="Basic and acidic residues" evidence="1">
    <location>
        <begin position="146"/>
        <end position="161"/>
    </location>
</feature>
<proteinExistence type="predicted"/>
<organism evidence="2 3">
    <name type="scientific">Mycetomoellerius zeteki</name>
    <dbReference type="NCBI Taxonomy" id="64791"/>
    <lineage>
        <taxon>Eukaryota</taxon>
        <taxon>Metazoa</taxon>
        <taxon>Ecdysozoa</taxon>
        <taxon>Arthropoda</taxon>
        <taxon>Hexapoda</taxon>
        <taxon>Insecta</taxon>
        <taxon>Pterygota</taxon>
        <taxon>Neoptera</taxon>
        <taxon>Endopterygota</taxon>
        <taxon>Hymenoptera</taxon>
        <taxon>Apocrita</taxon>
        <taxon>Aculeata</taxon>
        <taxon>Formicoidea</taxon>
        <taxon>Formicidae</taxon>
        <taxon>Myrmicinae</taxon>
        <taxon>Mycetomoellerius</taxon>
    </lineage>
</organism>
<dbReference type="EMBL" id="KQ982929">
    <property type="protein sequence ID" value="KYQ49218.1"/>
    <property type="molecule type" value="Genomic_DNA"/>
</dbReference>
<accession>A0A151WN32</accession>
<sequence>MSPFYLMFGTHARLREDHNVRELLEREWASSFQEKRDELRPQAKENIAKLQQENKRVFDKKRKAAEIYREGDLVTVRRTQQVPGSKLAAKYFGPYEVTRSLRNNRYVVRKIGDHDGPLQTSTAADYMKPWLLYSDDEGTDDEGEERLETTGDLEKRVKEPQPGHSRSNVSQDGRV</sequence>
<feature type="compositionally biased region" description="Acidic residues" evidence="1">
    <location>
        <begin position="134"/>
        <end position="145"/>
    </location>
</feature>
<reference evidence="2 3" key="1">
    <citation type="submission" date="2015-09" db="EMBL/GenBank/DDBJ databases">
        <title>Trachymyrmex zeteki WGS genome.</title>
        <authorList>
            <person name="Nygaard S."/>
            <person name="Hu H."/>
            <person name="Boomsma J."/>
            <person name="Zhang G."/>
        </authorList>
    </citation>
    <scope>NUCLEOTIDE SEQUENCE [LARGE SCALE GENOMIC DNA]</scope>
    <source>
        <strain evidence="2">Tzet28-1</strain>
        <tissue evidence="2">Whole body</tissue>
    </source>
</reference>
<dbReference type="AlphaFoldDB" id="A0A151WN32"/>
<evidence type="ECO:0000313" key="3">
    <source>
        <dbReference type="Proteomes" id="UP000075809"/>
    </source>
</evidence>
<protein>
    <submittedName>
        <fullName evidence="2">Uncharacterized protein</fullName>
    </submittedName>
</protein>
<evidence type="ECO:0000256" key="1">
    <source>
        <dbReference type="SAM" id="MobiDB-lite"/>
    </source>
</evidence>